<dbReference type="GO" id="GO:0042918">
    <property type="term" value="P:alkanesulfonate transmembrane transport"/>
    <property type="evidence" value="ECO:0007669"/>
    <property type="project" value="TreeGrafter"/>
</dbReference>
<evidence type="ECO:0000259" key="7">
    <source>
        <dbReference type="SMART" id="SM00062"/>
    </source>
</evidence>
<protein>
    <recommendedName>
        <fullName evidence="7">Solute-binding protein family 3/N-terminal domain-containing protein</fullName>
    </recommendedName>
</protein>
<keyword evidence="5" id="KW-0449">Lipoprotein</keyword>
<feature type="signal peptide" evidence="6">
    <location>
        <begin position="1"/>
        <end position="23"/>
    </location>
</feature>
<dbReference type="PROSITE" id="PS51257">
    <property type="entry name" value="PROKAR_LIPOPROTEIN"/>
    <property type="match status" value="1"/>
</dbReference>
<dbReference type="InterPro" id="IPR001638">
    <property type="entry name" value="Solute-binding_3/MltF_N"/>
</dbReference>
<dbReference type="CDD" id="cd13560">
    <property type="entry name" value="PBP2_taurine"/>
    <property type="match status" value="1"/>
</dbReference>
<evidence type="ECO:0000256" key="5">
    <source>
        <dbReference type="ARBA" id="ARBA00023288"/>
    </source>
</evidence>
<accession>A0A3Q9QTG5</accession>
<evidence type="ECO:0000256" key="3">
    <source>
        <dbReference type="ARBA" id="ARBA00022729"/>
    </source>
</evidence>
<keyword evidence="9" id="KW-1185">Reference proteome</keyword>
<feature type="chain" id="PRO_5038990538" description="Solute-binding protein family 3/N-terminal domain-containing protein" evidence="6">
    <location>
        <begin position="24"/>
        <end position="342"/>
    </location>
</feature>
<name>A0A3Q9QTG5_9BACI</name>
<dbReference type="SUPFAM" id="SSF53850">
    <property type="entry name" value="Periplasmic binding protein-like II"/>
    <property type="match status" value="1"/>
</dbReference>
<evidence type="ECO:0000256" key="4">
    <source>
        <dbReference type="ARBA" id="ARBA00023139"/>
    </source>
</evidence>
<proteinExistence type="inferred from homology"/>
<dbReference type="AlphaFoldDB" id="A0A3Q9QTG5"/>
<comment type="similarity">
    <text evidence="2">Belongs to the bacterial solute-binding protein SsuA/TauA family.</text>
</comment>
<dbReference type="Pfam" id="PF09084">
    <property type="entry name" value="NMT1"/>
    <property type="match status" value="1"/>
</dbReference>
<dbReference type="Proteomes" id="UP000282892">
    <property type="component" value="Chromosome"/>
</dbReference>
<sequence>MKNSKIKWLISLMVVFALLMITACGNKTTSKPADDKVEFRIGYQVIPNAELLAKATKMFEEKFKGVTVKLHQFEAAVDVNTAMAAGEIDAGLIGSSSVASGVAQNLPYQVIWLHDVIGDNEALVVKKDSGIKSLEDVVGKKIAVSFGSTTHYSLLSALKLKGIDQNKVTILDMKPADMLAAWKQGQIDGGYVWYPTLGEMVKDGNIVITSRDLAQDGILTADVGIATKDFIKKHPDVLKQYIKILDEAVGSYRSSKDTAADAMKNELNVSKEDAAFFMDQLIWLDAKEQASDQYLGTPDKKGAFAKALKDTAEFLKTQKAIQTVPDLKAYEDAIAPQFLQQD</sequence>
<evidence type="ECO:0000256" key="6">
    <source>
        <dbReference type="SAM" id="SignalP"/>
    </source>
</evidence>
<comment type="subcellular location">
    <subcellularLocation>
        <location evidence="1">Periplasm</location>
    </subcellularLocation>
</comment>
<dbReference type="EMBL" id="CP022572">
    <property type="protein sequence ID" value="AZU62816.1"/>
    <property type="molecule type" value="Genomic_DNA"/>
</dbReference>
<dbReference type="RefSeq" id="WP_127487644.1">
    <property type="nucleotide sequence ID" value="NZ_CP022572.1"/>
</dbReference>
<reference evidence="8 9" key="1">
    <citation type="submission" date="2017-07" db="EMBL/GenBank/DDBJ databases">
        <title>The complete genome sequence of Bacillus mesonae strain H20-5, an efficient strain improving plant abiotic stress resistance.</title>
        <authorList>
            <person name="Kim S.Y."/>
            <person name="Song H."/>
            <person name="Sang M.K."/>
            <person name="Weon H.-Y."/>
            <person name="Song J."/>
        </authorList>
    </citation>
    <scope>NUCLEOTIDE SEQUENCE [LARGE SCALE GENOMIC DNA]</scope>
    <source>
        <strain evidence="8 9">H20-5</strain>
    </source>
</reference>
<dbReference type="PANTHER" id="PTHR30024">
    <property type="entry name" value="ALIPHATIC SULFONATES-BINDING PROTEIN-RELATED"/>
    <property type="match status" value="1"/>
</dbReference>
<evidence type="ECO:0000256" key="1">
    <source>
        <dbReference type="ARBA" id="ARBA00004418"/>
    </source>
</evidence>
<organism evidence="8 9">
    <name type="scientific">Neobacillus mesonae</name>
    <dbReference type="NCBI Taxonomy" id="1193713"/>
    <lineage>
        <taxon>Bacteria</taxon>
        <taxon>Bacillati</taxon>
        <taxon>Bacillota</taxon>
        <taxon>Bacilli</taxon>
        <taxon>Bacillales</taxon>
        <taxon>Bacillaceae</taxon>
        <taxon>Neobacillus</taxon>
    </lineage>
</organism>
<gene>
    <name evidence="8" type="ORF">CHR53_16960</name>
</gene>
<evidence type="ECO:0000313" key="9">
    <source>
        <dbReference type="Proteomes" id="UP000282892"/>
    </source>
</evidence>
<dbReference type="STRING" id="1193713.GCA_001636315_00221"/>
<feature type="domain" description="Solute-binding protein family 3/N-terminal" evidence="7">
    <location>
        <begin position="38"/>
        <end position="262"/>
    </location>
</feature>
<evidence type="ECO:0000256" key="2">
    <source>
        <dbReference type="ARBA" id="ARBA00010742"/>
    </source>
</evidence>
<dbReference type="InterPro" id="IPR010068">
    <property type="entry name" value="Peri-bd_TauA"/>
</dbReference>
<dbReference type="SMART" id="SM00062">
    <property type="entry name" value="PBPb"/>
    <property type="match status" value="1"/>
</dbReference>
<keyword evidence="4" id="KW-0564">Palmitate</keyword>
<dbReference type="GO" id="GO:0042597">
    <property type="term" value="C:periplasmic space"/>
    <property type="evidence" value="ECO:0007669"/>
    <property type="project" value="UniProtKB-SubCell"/>
</dbReference>
<evidence type="ECO:0000313" key="8">
    <source>
        <dbReference type="EMBL" id="AZU62816.1"/>
    </source>
</evidence>
<dbReference type="KEGG" id="nmk:CHR53_16960"/>
<keyword evidence="3 6" id="KW-0732">Signal</keyword>
<dbReference type="OrthoDB" id="9815602at2"/>
<dbReference type="InterPro" id="IPR015168">
    <property type="entry name" value="SsuA/THI5"/>
</dbReference>
<dbReference type="PANTHER" id="PTHR30024:SF47">
    <property type="entry name" value="TAURINE-BINDING PERIPLASMIC PROTEIN"/>
    <property type="match status" value="1"/>
</dbReference>
<dbReference type="Gene3D" id="3.40.190.10">
    <property type="entry name" value="Periplasmic binding protein-like II"/>
    <property type="match status" value="2"/>
</dbReference>